<keyword evidence="3" id="KW-1185">Reference proteome</keyword>
<dbReference type="Proteomes" id="UP000507470">
    <property type="component" value="Unassembled WGS sequence"/>
</dbReference>
<keyword evidence="1" id="KW-0472">Membrane</keyword>
<evidence type="ECO:0000256" key="1">
    <source>
        <dbReference type="SAM" id="Phobius"/>
    </source>
</evidence>
<organism evidence="2 3">
    <name type="scientific">Mytilus coruscus</name>
    <name type="common">Sea mussel</name>
    <dbReference type="NCBI Taxonomy" id="42192"/>
    <lineage>
        <taxon>Eukaryota</taxon>
        <taxon>Metazoa</taxon>
        <taxon>Spiralia</taxon>
        <taxon>Lophotrochozoa</taxon>
        <taxon>Mollusca</taxon>
        <taxon>Bivalvia</taxon>
        <taxon>Autobranchia</taxon>
        <taxon>Pteriomorphia</taxon>
        <taxon>Mytilida</taxon>
        <taxon>Mytiloidea</taxon>
        <taxon>Mytilidae</taxon>
        <taxon>Mytilinae</taxon>
        <taxon>Mytilus</taxon>
    </lineage>
</organism>
<dbReference type="AlphaFoldDB" id="A0A6J8AIP5"/>
<dbReference type="OrthoDB" id="10279390at2759"/>
<keyword evidence="1" id="KW-1133">Transmembrane helix</keyword>
<reference evidence="2 3" key="1">
    <citation type="submission" date="2020-06" db="EMBL/GenBank/DDBJ databases">
        <authorList>
            <person name="Li R."/>
            <person name="Bekaert M."/>
        </authorList>
    </citation>
    <scope>NUCLEOTIDE SEQUENCE [LARGE SCALE GENOMIC DNA]</scope>
    <source>
        <strain evidence="3">wild</strain>
    </source>
</reference>
<feature type="transmembrane region" description="Helical" evidence="1">
    <location>
        <begin position="35"/>
        <end position="56"/>
    </location>
</feature>
<evidence type="ECO:0000313" key="2">
    <source>
        <dbReference type="EMBL" id="CAC5368816.1"/>
    </source>
</evidence>
<sequence>MPSENCQQLDRLASVRSGLSSIYRNYDFHLSLVKMTGSVVLLSLLSASLVLTNSMYQIEKANVRNRSECITSQAPEDTQTQSNNTLCSYLKPFQLPGEYFVTVCLYQKIVRLDFRKFLNGKPTIQGLYLDVNQWNYLKRLQNHIDTSIEFAWKRNI</sequence>
<keyword evidence="1" id="KW-0812">Transmembrane</keyword>
<proteinExistence type="predicted"/>
<protein>
    <submittedName>
        <fullName evidence="2">URB1</fullName>
    </submittedName>
</protein>
<name>A0A6J8AIP5_MYTCO</name>
<dbReference type="EMBL" id="CACVKT020001498">
    <property type="protein sequence ID" value="CAC5368816.1"/>
    <property type="molecule type" value="Genomic_DNA"/>
</dbReference>
<gene>
    <name evidence="2" type="ORF">MCOR_8254</name>
</gene>
<evidence type="ECO:0000313" key="3">
    <source>
        <dbReference type="Proteomes" id="UP000507470"/>
    </source>
</evidence>
<accession>A0A6J8AIP5</accession>